<evidence type="ECO:0000313" key="15">
    <source>
        <dbReference type="Proteomes" id="UP000727993"/>
    </source>
</evidence>
<evidence type="ECO:0000256" key="7">
    <source>
        <dbReference type="ARBA" id="ARBA00023065"/>
    </source>
</evidence>
<evidence type="ECO:0000256" key="6">
    <source>
        <dbReference type="ARBA" id="ARBA00022989"/>
    </source>
</evidence>
<dbReference type="Pfam" id="PF00430">
    <property type="entry name" value="ATP-synt_B"/>
    <property type="match status" value="1"/>
</dbReference>
<evidence type="ECO:0000256" key="5">
    <source>
        <dbReference type="ARBA" id="ARBA00022781"/>
    </source>
</evidence>
<keyword evidence="7 12" id="KW-0406">Ion transport</keyword>
<dbReference type="PANTHER" id="PTHR33445">
    <property type="entry name" value="ATP SYNTHASE SUBUNIT B', CHLOROPLASTIC"/>
    <property type="match status" value="1"/>
</dbReference>
<accession>A0A936NBY6</accession>
<dbReference type="InterPro" id="IPR050059">
    <property type="entry name" value="ATP_synthase_B_chain"/>
</dbReference>
<evidence type="ECO:0000256" key="8">
    <source>
        <dbReference type="ARBA" id="ARBA00023136"/>
    </source>
</evidence>
<organism evidence="14 15">
    <name type="scientific">Candidatus Neomicrothrix subdominans</name>
    <dbReference type="NCBI Taxonomy" id="2954438"/>
    <lineage>
        <taxon>Bacteria</taxon>
        <taxon>Bacillati</taxon>
        <taxon>Actinomycetota</taxon>
        <taxon>Acidimicrobiia</taxon>
        <taxon>Acidimicrobiales</taxon>
        <taxon>Microthrixaceae</taxon>
        <taxon>Candidatus Neomicrothrix</taxon>
    </lineage>
</organism>
<protein>
    <recommendedName>
        <fullName evidence="12">ATP synthase subunit b</fullName>
    </recommendedName>
    <alternativeName>
        <fullName evidence="12">ATP synthase F(0) sector subunit b</fullName>
    </alternativeName>
    <alternativeName>
        <fullName evidence="12">ATPase subunit I</fullName>
    </alternativeName>
    <alternativeName>
        <fullName evidence="12">F-type ATPase subunit b</fullName>
        <shortName evidence="12">F-ATPase subunit b</shortName>
    </alternativeName>
</protein>
<dbReference type="GO" id="GO:0045259">
    <property type="term" value="C:proton-transporting ATP synthase complex"/>
    <property type="evidence" value="ECO:0007669"/>
    <property type="project" value="UniProtKB-KW"/>
</dbReference>
<evidence type="ECO:0000256" key="4">
    <source>
        <dbReference type="ARBA" id="ARBA00022692"/>
    </source>
</evidence>
<dbReference type="PANTHER" id="PTHR33445:SF2">
    <property type="entry name" value="ATP SYNTHASE SUBUNIT B', CHLOROPLASTIC"/>
    <property type="match status" value="1"/>
</dbReference>
<reference evidence="14 15" key="1">
    <citation type="submission" date="2020-10" db="EMBL/GenBank/DDBJ databases">
        <title>Connecting structure to function with the recovery of over 1000 high-quality activated sludge metagenome-assembled genomes encoding full-length rRNA genes using long-read sequencing.</title>
        <authorList>
            <person name="Singleton C.M."/>
            <person name="Petriglieri F."/>
            <person name="Kristensen J.M."/>
            <person name="Kirkegaard R.H."/>
            <person name="Michaelsen T.Y."/>
            <person name="Andersen M.H."/>
            <person name="Karst S.M."/>
            <person name="Dueholm M.S."/>
            <person name="Nielsen P.H."/>
            <person name="Albertsen M."/>
        </authorList>
    </citation>
    <scope>NUCLEOTIDE SEQUENCE [LARGE SCALE GENOMIC DNA]</scope>
    <source>
        <strain evidence="14">Lyne_18-Q3-R50-59_MAXAC.006</strain>
    </source>
</reference>
<dbReference type="AlphaFoldDB" id="A0A936NBY6"/>
<keyword evidence="13" id="KW-0175">Coiled coil</keyword>
<comment type="caution">
    <text evidence="14">The sequence shown here is derived from an EMBL/GenBank/DDBJ whole genome shotgun (WGS) entry which is preliminary data.</text>
</comment>
<dbReference type="GO" id="GO:0012505">
    <property type="term" value="C:endomembrane system"/>
    <property type="evidence" value="ECO:0007669"/>
    <property type="project" value="UniProtKB-SubCell"/>
</dbReference>
<sequence length="267" mass="30542">MLFDPFTMIAQLINFVVLVVALRHFLYKPVIDAMDERENKIAQRLTDADEREHEAEAAAESYRRRQVEIDDRRDELLENAGHDAAERRTELIEQAREDVEDRRNRWLQGLRREREDLDRELQRRVGAEVLVVGRRALVALADADIERRALDKALDHLEADEPARSALFGTPEDPDRPATVTVRLGFPDQVDRPHLIARLRELGLGEQQAVEFEHSPDAILGVEMRSDTTSIEWNLGDYFDRLGIIVDQLIGEGGGDVSPDDRRADAH</sequence>
<comment type="function">
    <text evidence="12">Component of the F(0) channel, it forms part of the peripheral stalk, linking F(1) to F(0).</text>
</comment>
<evidence type="ECO:0000256" key="12">
    <source>
        <dbReference type="HAMAP-Rule" id="MF_01398"/>
    </source>
</evidence>
<dbReference type="HAMAP" id="MF_01398">
    <property type="entry name" value="ATP_synth_b_bprime"/>
    <property type="match status" value="1"/>
</dbReference>
<comment type="subunit">
    <text evidence="12">F-type ATPases have 2 components, F(1) - the catalytic core - and F(0) - the membrane proton channel. F(1) has five subunits: alpha(3), beta(3), gamma(1), delta(1), epsilon(1). F(0) has three main subunits: a(1), b(2) and c(10-14). The alpha and beta chains form an alternating ring which encloses part of the gamma chain. F(1) is attached to F(0) by a central stalk formed by the gamma and epsilon chains, while a peripheral stalk is formed by the delta and b chains.</text>
</comment>
<keyword evidence="4 12" id="KW-0812">Transmembrane</keyword>
<name>A0A936NBY6_9ACTN</name>
<keyword evidence="2 12" id="KW-0813">Transport</keyword>
<evidence type="ECO:0000256" key="1">
    <source>
        <dbReference type="ARBA" id="ARBA00005513"/>
    </source>
</evidence>
<evidence type="ECO:0000313" key="14">
    <source>
        <dbReference type="EMBL" id="MBK9297497.1"/>
    </source>
</evidence>
<dbReference type="EMBL" id="JADJZA010000007">
    <property type="protein sequence ID" value="MBK9297497.1"/>
    <property type="molecule type" value="Genomic_DNA"/>
</dbReference>
<evidence type="ECO:0000256" key="10">
    <source>
        <dbReference type="ARBA" id="ARBA00025198"/>
    </source>
</evidence>
<evidence type="ECO:0000256" key="11">
    <source>
        <dbReference type="ARBA" id="ARBA00037847"/>
    </source>
</evidence>
<comment type="subcellular location">
    <subcellularLocation>
        <location evidence="12">Cell membrane</location>
        <topology evidence="12">Single-pass membrane protein</topology>
    </subcellularLocation>
    <subcellularLocation>
        <location evidence="11">Endomembrane system</location>
        <topology evidence="11">Single-pass membrane protein</topology>
    </subcellularLocation>
</comment>
<evidence type="ECO:0000256" key="2">
    <source>
        <dbReference type="ARBA" id="ARBA00022448"/>
    </source>
</evidence>
<comment type="similarity">
    <text evidence="1 12">Belongs to the ATPase B chain family.</text>
</comment>
<dbReference type="InterPro" id="IPR002146">
    <property type="entry name" value="ATP_synth_b/b'su_bac/chlpt"/>
</dbReference>
<dbReference type="CDD" id="cd06503">
    <property type="entry name" value="ATP-synt_Fo_b"/>
    <property type="match status" value="1"/>
</dbReference>
<keyword evidence="3 12" id="KW-0138">CF(0)</keyword>
<feature type="transmembrane region" description="Helical" evidence="12">
    <location>
        <begin position="6"/>
        <end position="27"/>
    </location>
</feature>
<comment type="function">
    <text evidence="10 12">F(1)F(0) ATP synthase produces ATP from ADP in the presence of a proton or sodium gradient. F-type ATPases consist of two structural domains, F(1) containing the extramembraneous catalytic core and F(0) containing the membrane proton channel, linked together by a central stalk and a peripheral stalk. During catalysis, ATP synthesis in the catalytic domain of F(1) is coupled via a rotary mechanism of the central stalk subunits to proton translocation.</text>
</comment>
<evidence type="ECO:0000256" key="3">
    <source>
        <dbReference type="ARBA" id="ARBA00022547"/>
    </source>
</evidence>
<keyword evidence="6 12" id="KW-1133">Transmembrane helix</keyword>
<proteinExistence type="inferred from homology"/>
<feature type="coiled-coil region" evidence="13">
    <location>
        <begin position="45"/>
        <end position="102"/>
    </location>
</feature>
<keyword evidence="5 12" id="KW-0375">Hydrogen ion transport</keyword>
<evidence type="ECO:0000256" key="13">
    <source>
        <dbReference type="SAM" id="Coils"/>
    </source>
</evidence>
<keyword evidence="8 12" id="KW-0472">Membrane</keyword>
<dbReference type="Proteomes" id="UP000727993">
    <property type="component" value="Unassembled WGS sequence"/>
</dbReference>
<dbReference type="GO" id="GO:0046933">
    <property type="term" value="F:proton-transporting ATP synthase activity, rotational mechanism"/>
    <property type="evidence" value="ECO:0007669"/>
    <property type="project" value="UniProtKB-UniRule"/>
</dbReference>
<gene>
    <name evidence="12" type="primary">atpF</name>
    <name evidence="14" type="ORF">IPN02_11830</name>
</gene>
<keyword evidence="9 12" id="KW-0066">ATP synthesis</keyword>
<keyword evidence="12" id="KW-1003">Cell membrane</keyword>
<dbReference type="GO" id="GO:0005886">
    <property type="term" value="C:plasma membrane"/>
    <property type="evidence" value="ECO:0007669"/>
    <property type="project" value="UniProtKB-SubCell"/>
</dbReference>
<evidence type="ECO:0000256" key="9">
    <source>
        <dbReference type="ARBA" id="ARBA00023310"/>
    </source>
</evidence>
<dbReference type="GO" id="GO:0046961">
    <property type="term" value="F:proton-transporting ATPase activity, rotational mechanism"/>
    <property type="evidence" value="ECO:0007669"/>
    <property type="project" value="TreeGrafter"/>
</dbReference>